<organism evidence="2 3">
    <name type="scientific">Micromonospora costi</name>
    <dbReference type="NCBI Taxonomy" id="1530042"/>
    <lineage>
        <taxon>Bacteria</taxon>
        <taxon>Bacillati</taxon>
        <taxon>Actinomycetota</taxon>
        <taxon>Actinomycetes</taxon>
        <taxon>Micromonosporales</taxon>
        <taxon>Micromonosporaceae</taxon>
        <taxon>Micromonospora</taxon>
    </lineage>
</organism>
<proteinExistence type="predicted"/>
<gene>
    <name evidence="2" type="ORF">D7193_16910</name>
</gene>
<protein>
    <submittedName>
        <fullName evidence="2">Uncharacterized protein</fullName>
    </submittedName>
</protein>
<reference evidence="2 3" key="1">
    <citation type="journal article" date="2015" name="Int. J. Syst. Evol. Microbiol.">
        <title>Micromonospora costi sp. nov., isolated from a leaf of Costus speciosus.</title>
        <authorList>
            <person name="Thawai C."/>
        </authorList>
    </citation>
    <scope>NUCLEOTIDE SEQUENCE [LARGE SCALE GENOMIC DNA]</scope>
    <source>
        <strain evidence="2 3">CS1-12</strain>
    </source>
</reference>
<comment type="caution">
    <text evidence="2">The sequence shown here is derived from an EMBL/GenBank/DDBJ whole genome shotgun (WGS) entry which is preliminary data.</text>
</comment>
<dbReference type="Proteomes" id="UP000279968">
    <property type="component" value="Unassembled WGS sequence"/>
</dbReference>
<dbReference type="EMBL" id="RBAN01000003">
    <property type="protein sequence ID" value="RKN53751.1"/>
    <property type="molecule type" value="Genomic_DNA"/>
</dbReference>
<evidence type="ECO:0000256" key="1">
    <source>
        <dbReference type="SAM" id="MobiDB-lite"/>
    </source>
</evidence>
<sequence length="372" mass="37995">MPPRRRCPHGTAGRPDAGPATVRHRTARERVRLPGRLTGMLRKTWAVRLVAGGSGLLCLVLAGCADAGPAGSGIRESGPPKIEDRWTSCADAGVNPGTEPGAMVLSGSEAYDLPLLDDTFTPVAAVLCGQQVTARPGGGQDLVATEQRADEVTDLVSALRLPDAPRAAGPCTADMVVPPWLALLDDRGRWLRPGIPVDGCGKPRGEVREALGGLRLTTVGTRTLREVESAEAAAAGCDQRRADMVAVQAGIGSGPVTGPPANPAVGAGAALRLCVYAVPASQQGGAKPAGEFAYGRTLPPDRVAAVTRAIAAVGPAAPCTTPAGRFALLRPVDGPGTEVYVELDGCHRILVVTPGGSATLGQADRALAGLLR</sequence>
<accession>A0A3A9ZZP6</accession>
<feature type="region of interest" description="Disordered" evidence="1">
    <location>
        <begin position="1"/>
        <end position="23"/>
    </location>
</feature>
<evidence type="ECO:0000313" key="3">
    <source>
        <dbReference type="Proteomes" id="UP000279968"/>
    </source>
</evidence>
<name>A0A3A9ZZP6_9ACTN</name>
<keyword evidence="3" id="KW-1185">Reference proteome</keyword>
<evidence type="ECO:0000313" key="2">
    <source>
        <dbReference type="EMBL" id="RKN53751.1"/>
    </source>
</evidence>
<dbReference type="AlphaFoldDB" id="A0A3A9ZZP6"/>